<reference evidence="1 2" key="1">
    <citation type="submission" date="2019-03" db="EMBL/GenBank/DDBJ databases">
        <title>Single cell metagenomics reveals metabolic interactions within the superorganism composed of flagellate Streblomastix strix and complex community of Bacteroidetes bacteria on its surface.</title>
        <authorList>
            <person name="Treitli S.C."/>
            <person name="Kolisko M."/>
            <person name="Husnik F."/>
            <person name="Keeling P."/>
            <person name="Hampl V."/>
        </authorList>
    </citation>
    <scope>NUCLEOTIDE SEQUENCE [LARGE SCALE GENOMIC DNA]</scope>
    <source>
        <strain evidence="1">ST1C</strain>
    </source>
</reference>
<comment type="caution">
    <text evidence="1">The sequence shown here is derived from an EMBL/GenBank/DDBJ whole genome shotgun (WGS) entry which is preliminary data.</text>
</comment>
<dbReference type="AlphaFoldDB" id="A0A5J4UIA0"/>
<evidence type="ECO:0000313" key="2">
    <source>
        <dbReference type="Proteomes" id="UP000324800"/>
    </source>
</evidence>
<accession>A0A5J4UIA0</accession>
<protein>
    <submittedName>
        <fullName evidence="1">Uncharacterized protein</fullName>
    </submittedName>
</protein>
<evidence type="ECO:0000313" key="1">
    <source>
        <dbReference type="EMBL" id="KAA6369751.1"/>
    </source>
</evidence>
<name>A0A5J4UIA0_9EUKA</name>
<gene>
    <name evidence="1" type="ORF">EZS28_034722</name>
</gene>
<proteinExistence type="predicted"/>
<dbReference type="Proteomes" id="UP000324800">
    <property type="component" value="Unassembled WGS sequence"/>
</dbReference>
<sequence>MTALIQQWDPASDDMAWDEKPFGNLQGLMNTERSVPQNIDEANQKTGYTYDLKLIKKLPTRKQIQSDLPAFILLSDKRSRRVGQGPCIDVDEAMKQFGYLVAGKLHRDISKIDRLIHPQKCLRLIERNEI</sequence>
<organism evidence="1 2">
    <name type="scientific">Streblomastix strix</name>
    <dbReference type="NCBI Taxonomy" id="222440"/>
    <lineage>
        <taxon>Eukaryota</taxon>
        <taxon>Metamonada</taxon>
        <taxon>Preaxostyla</taxon>
        <taxon>Oxymonadida</taxon>
        <taxon>Streblomastigidae</taxon>
        <taxon>Streblomastix</taxon>
    </lineage>
</organism>
<dbReference type="EMBL" id="SNRW01016057">
    <property type="protein sequence ID" value="KAA6369751.1"/>
    <property type="molecule type" value="Genomic_DNA"/>
</dbReference>